<proteinExistence type="predicted"/>
<sequence>MDLESLSCTGSRLSLAFVIHRFQAYKNCGHKIRNCPWQFNWVYTFGPGVGKCLIQILQKLEPQLKTDLSKKNLSVRESFQNLVLMTRLSKFCRKAENQERVMTKRVSVKTDRLEKSQKTASILIRLIQNCTGRTGLRMENSPMYELCLYGYAFQVLWFYNQASHQNNIRLESNDSSQDLALDLLFLKGHAAHYPSNLKFIHLSDRNSRLDL</sequence>
<dbReference type="Proteomes" id="UP001367508">
    <property type="component" value="Unassembled WGS sequence"/>
</dbReference>
<accession>A0AAN9K1U6</accession>
<protein>
    <submittedName>
        <fullName evidence="1">Uncharacterized protein</fullName>
    </submittedName>
</protein>
<name>A0AAN9K1U6_CANGL</name>
<dbReference type="AlphaFoldDB" id="A0AAN9K1U6"/>
<dbReference type="EMBL" id="JAYMYQ010000010">
    <property type="protein sequence ID" value="KAK7308326.1"/>
    <property type="molecule type" value="Genomic_DNA"/>
</dbReference>
<reference evidence="1 2" key="1">
    <citation type="submission" date="2024-01" db="EMBL/GenBank/DDBJ databases">
        <title>The genomes of 5 underutilized Papilionoideae crops provide insights into root nodulation and disease resistanc.</title>
        <authorList>
            <person name="Jiang F."/>
        </authorList>
    </citation>
    <scope>NUCLEOTIDE SEQUENCE [LARGE SCALE GENOMIC DNA]</scope>
    <source>
        <strain evidence="1">LVBAO_FW01</strain>
        <tissue evidence="1">Leaves</tissue>
    </source>
</reference>
<organism evidence="1 2">
    <name type="scientific">Canavalia gladiata</name>
    <name type="common">Sword bean</name>
    <name type="synonym">Dolichos gladiatus</name>
    <dbReference type="NCBI Taxonomy" id="3824"/>
    <lineage>
        <taxon>Eukaryota</taxon>
        <taxon>Viridiplantae</taxon>
        <taxon>Streptophyta</taxon>
        <taxon>Embryophyta</taxon>
        <taxon>Tracheophyta</taxon>
        <taxon>Spermatophyta</taxon>
        <taxon>Magnoliopsida</taxon>
        <taxon>eudicotyledons</taxon>
        <taxon>Gunneridae</taxon>
        <taxon>Pentapetalae</taxon>
        <taxon>rosids</taxon>
        <taxon>fabids</taxon>
        <taxon>Fabales</taxon>
        <taxon>Fabaceae</taxon>
        <taxon>Papilionoideae</taxon>
        <taxon>50 kb inversion clade</taxon>
        <taxon>NPAAA clade</taxon>
        <taxon>indigoferoid/millettioid clade</taxon>
        <taxon>Phaseoleae</taxon>
        <taxon>Canavalia</taxon>
    </lineage>
</organism>
<evidence type="ECO:0000313" key="1">
    <source>
        <dbReference type="EMBL" id="KAK7308326.1"/>
    </source>
</evidence>
<evidence type="ECO:0000313" key="2">
    <source>
        <dbReference type="Proteomes" id="UP001367508"/>
    </source>
</evidence>
<comment type="caution">
    <text evidence="1">The sequence shown here is derived from an EMBL/GenBank/DDBJ whole genome shotgun (WGS) entry which is preliminary data.</text>
</comment>
<keyword evidence="2" id="KW-1185">Reference proteome</keyword>
<gene>
    <name evidence="1" type="ORF">VNO77_41928</name>
</gene>